<dbReference type="NCBIfam" id="TIGR01200">
    <property type="entry name" value="GLPGLI"/>
    <property type="match status" value="1"/>
</dbReference>
<evidence type="ECO:0000313" key="2">
    <source>
        <dbReference type="Proteomes" id="UP000199559"/>
    </source>
</evidence>
<reference evidence="2" key="1">
    <citation type="submission" date="2016-10" db="EMBL/GenBank/DDBJ databases">
        <authorList>
            <person name="Varghese N."/>
            <person name="Submissions S."/>
        </authorList>
    </citation>
    <scope>NUCLEOTIDE SEQUENCE [LARGE SCALE GENOMIC DNA]</scope>
    <source>
        <strain evidence="2">DSM 28881</strain>
    </source>
</reference>
<sequence>MKINIIIFLFFYSFVCFGQSENGIAIYLKKSITEETNVSVEVKGHIKLMEENLSKLEYQLSFNKHFTLFKENVFLESSEVDGMGLKMARIVAGIQGDIYFNLNTKETVIRKDFLGEIFLVKSQDTINSWTLTKESKNVGSYKCFKATKKEIVETRRGDVEVEVVAWYTPEININSGPEGYAGLPGLIMELTKGRIVTYLKSISFSNDQIKIELPKKGKNISQIEFNKVVKKATNMSRN</sequence>
<dbReference type="Proteomes" id="UP000199559">
    <property type="component" value="Unassembled WGS sequence"/>
</dbReference>
<accession>A0A1I3JR26</accession>
<organism evidence="1 2">
    <name type="scientific">Olleya namhaensis</name>
    <dbReference type="NCBI Taxonomy" id="1144750"/>
    <lineage>
        <taxon>Bacteria</taxon>
        <taxon>Pseudomonadati</taxon>
        <taxon>Bacteroidota</taxon>
        <taxon>Flavobacteriia</taxon>
        <taxon>Flavobacteriales</taxon>
        <taxon>Flavobacteriaceae</taxon>
    </lineage>
</organism>
<dbReference type="Pfam" id="PF09697">
    <property type="entry name" value="Porph_ging"/>
    <property type="match status" value="1"/>
</dbReference>
<dbReference type="InterPro" id="IPR005901">
    <property type="entry name" value="GLPGLI"/>
</dbReference>
<proteinExistence type="predicted"/>
<dbReference type="RefSeq" id="WP_090837203.1">
    <property type="nucleotide sequence ID" value="NZ_FORM01000001.1"/>
</dbReference>
<dbReference type="EMBL" id="FORM01000001">
    <property type="protein sequence ID" value="SFI62624.1"/>
    <property type="molecule type" value="Genomic_DNA"/>
</dbReference>
<gene>
    <name evidence="1" type="ORF">SAMN05443431_101513</name>
</gene>
<keyword evidence="2" id="KW-1185">Reference proteome</keyword>
<name>A0A1I3JR26_9FLAO</name>
<dbReference type="AlphaFoldDB" id="A0A1I3JR26"/>
<protein>
    <submittedName>
        <fullName evidence="1">GLPGLI family protein</fullName>
    </submittedName>
</protein>
<evidence type="ECO:0000313" key="1">
    <source>
        <dbReference type="EMBL" id="SFI62624.1"/>
    </source>
</evidence>
<dbReference type="STRING" id="1144750.SAMN05443431_101513"/>